<evidence type="ECO:0000256" key="10">
    <source>
        <dbReference type="ARBA" id="ARBA00023228"/>
    </source>
</evidence>
<evidence type="ECO:0000256" key="12">
    <source>
        <dbReference type="ARBA" id="ARBA00023306"/>
    </source>
</evidence>
<comment type="subcellular location">
    <subcellularLocation>
        <location evidence="2">Lysosome</location>
    </subcellularLocation>
    <subcellularLocation>
        <location evidence="1">Nucleus envelope</location>
    </subcellularLocation>
</comment>
<keyword evidence="9" id="KW-0653">Protein transport</keyword>
<keyword evidence="6" id="KW-0132">Cell division</keyword>
<dbReference type="PANTHER" id="PTHR11024:SF3">
    <property type="entry name" value="NUCLEOPORIN SEH1"/>
    <property type="match status" value="1"/>
</dbReference>
<keyword evidence="5 13" id="KW-0853">WD repeat</keyword>
<dbReference type="GO" id="GO:0005198">
    <property type="term" value="F:structural molecule activity"/>
    <property type="evidence" value="ECO:0007669"/>
    <property type="project" value="InterPro"/>
</dbReference>
<keyword evidence="8" id="KW-0498">Mitosis</keyword>
<dbReference type="SUPFAM" id="SSF50978">
    <property type="entry name" value="WD40 repeat-like"/>
    <property type="match status" value="1"/>
</dbReference>
<dbReference type="GO" id="GO:0034198">
    <property type="term" value="P:cellular response to amino acid starvation"/>
    <property type="evidence" value="ECO:0007669"/>
    <property type="project" value="TreeGrafter"/>
</dbReference>
<keyword evidence="10" id="KW-0458">Lysosome</keyword>
<reference evidence="14" key="1">
    <citation type="submission" date="2013-04" db="EMBL/GenBank/DDBJ databases">
        <authorList>
            <person name="Qu J."/>
            <person name="Murali S.C."/>
            <person name="Bandaranaike D."/>
            <person name="Bellair M."/>
            <person name="Blankenburg K."/>
            <person name="Chao H."/>
            <person name="Dinh H."/>
            <person name="Doddapaneni H."/>
            <person name="Downs B."/>
            <person name="Dugan-Rocha S."/>
            <person name="Elkadiri S."/>
            <person name="Gnanaolivu R.D."/>
            <person name="Hernandez B."/>
            <person name="Javaid M."/>
            <person name="Jayaseelan J.C."/>
            <person name="Lee S."/>
            <person name="Li M."/>
            <person name="Ming W."/>
            <person name="Munidasa M."/>
            <person name="Muniz J."/>
            <person name="Nguyen L."/>
            <person name="Ongeri F."/>
            <person name="Osuji N."/>
            <person name="Pu L.-L."/>
            <person name="Puazo M."/>
            <person name="Qu C."/>
            <person name="Quiroz J."/>
            <person name="Raj R."/>
            <person name="Weissenberger G."/>
            <person name="Xin Y."/>
            <person name="Zou X."/>
            <person name="Han Y."/>
            <person name="Richards S."/>
            <person name="Worley K."/>
            <person name="Muzny D."/>
            <person name="Gibbs R."/>
        </authorList>
    </citation>
    <scope>NUCLEOTIDE SEQUENCE</scope>
    <source>
        <strain evidence="14">Sampled in the wild</strain>
    </source>
</reference>
<evidence type="ECO:0000256" key="9">
    <source>
        <dbReference type="ARBA" id="ARBA00022927"/>
    </source>
</evidence>
<reference evidence="14" key="2">
    <citation type="submission" date="2017-10" db="EMBL/GenBank/DDBJ databases">
        <title>Ladona fulva Genome sequencing and assembly.</title>
        <authorList>
            <person name="Murali S."/>
            <person name="Richards S."/>
            <person name="Bandaranaike D."/>
            <person name="Bellair M."/>
            <person name="Blankenburg K."/>
            <person name="Chao H."/>
            <person name="Dinh H."/>
            <person name="Doddapaneni H."/>
            <person name="Dugan-Rocha S."/>
            <person name="Elkadiri S."/>
            <person name="Gnanaolivu R."/>
            <person name="Hernandez B."/>
            <person name="Skinner E."/>
            <person name="Javaid M."/>
            <person name="Lee S."/>
            <person name="Li M."/>
            <person name="Ming W."/>
            <person name="Munidasa M."/>
            <person name="Muniz J."/>
            <person name="Nguyen L."/>
            <person name="Hughes D."/>
            <person name="Osuji N."/>
            <person name="Pu L.-L."/>
            <person name="Puazo M."/>
            <person name="Qu C."/>
            <person name="Quiroz J."/>
            <person name="Raj R."/>
            <person name="Weissenberger G."/>
            <person name="Xin Y."/>
            <person name="Zou X."/>
            <person name="Han Y."/>
            <person name="Worley K."/>
            <person name="Muzny D."/>
            <person name="Gibbs R."/>
        </authorList>
    </citation>
    <scope>NUCLEOTIDE SEQUENCE</scope>
    <source>
        <strain evidence="14">Sampled in the wild</strain>
    </source>
</reference>
<evidence type="ECO:0000256" key="4">
    <source>
        <dbReference type="ARBA" id="ARBA00022448"/>
    </source>
</evidence>
<feature type="repeat" description="WD" evidence="13">
    <location>
        <begin position="8"/>
        <end position="40"/>
    </location>
</feature>
<dbReference type="PANTHER" id="PTHR11024">
    <property type="entry name" value="NUCLEAR PORE COMPLEX PROTEIN SEC13 / SEH1 FAMILY MEMBER"/>
    <property type="match status" value="1"/>
</dbReference>
<evidence type="ECO:0000256" key="1">
    <source>
        <dbReference type="ARBA" id="ARBA00004259"/>
    </source>
</evidence>
<comment type="caution">
    <text evidence="14">The sequence shown here is derived from an EMBL/GenBank/DDBJ whole genome shotgun (WGS) entry which is preliminary data.</text>
</comment>
<evidence type="ECO:0000256" key="3">
    <source>
        <dbReference type="ARBA" id="ARBA00010102"/>
    </source>
</evidence>
<evidence type="ECO:0000256" key="7">
    <source>
        <dbReference type="ARBA" id="ARBA00022737"/>
    </source>
</evidence>
<dbReference type="PROSITE" id="PS50082">
    <property type="entry name" value="WD_REPEATS_2"/>
    <property type="match status" value="2"/>
</dbReference>
<keyword evidence="15" id="KW-1185">Reference proteome</keyword>
<evidence type="ECO:0000256" key="2">
    <source>
        <dbReference type="ARBA" id="ARBA00004371"/>
    </source>
</evidence>
<dbReference type="OrthoDB" id="364224at2759"/>
<name>A0A8K0PA24_LADFU</name>
<dbReference type="AlphaFoldDB" id="A0A8K0PA24"/>
<evidence type="ECO:0000256" key="8">
    <source>
        <dbReference type="ARBA" id="ARBA00022776"/>
    </source>
</evidence>
<proteinExistence type="inferred from homology"/>
<sequence length="465" mass="48819">MFEAHSINAEHKDLIHDVAYDFYGQRMATCSSDQFVKVWDQDEHGKWHCTANWKAHSGSVWKVTWAHPEFGQVLATCSFDRTAAVWEEVVGDGGGAPAERSVGRHWVRRANLVDSRTSVTDVRFGPRWLGLLLAACSADGALRIYEAPDAMNLSQWTLQHEVSAGKLTLSCLSWNPSFSRLHPPMLAVGSDDVSPSSGAKVLIFEYSEGSRRWSRTESLSSIQDAVHDVAFAPNPGRSRHLIAVATRDVRIISLRPLQENLASSMPAAGGTLSLGIVPSRFEVQLLAQFDDHASTVWRVCWNVTGTILASSGDDGCVRLWKANYMDNWKCVGVLKGDGSQKIPVGLGMGSAGGTVGGSGGVVGTTGDAAPSVAGPSVTGSSIVGSSVGVNQSGVPSTASAPVSGILPSVPSSGSGSNQLAVGSGGLPTGVSVAAGVAVLGSSANQGAARYYKLGTISNPNQVPWH</sequence>
<keyword evidence="12" id="KW-0131">Cell cycle</keyword>
<dbReference type="EMBL" id="KZ309174">
    <property type="protein sequence ID" value="KAG8237468.1"/>
    <property type="molecule type" value="Genomic_DNA"/>
</dbReference>
<dbReference type="InterPro" id="IPR036322">
    <property type="entry name" value="WD40_repeat_dom_sf"/>
</dbReference>
<dbReference type="GO" id="GO:0015031">
    <property type="term" value="P:protein transport"/>
    <property type="evidence" value="ECO:0007669"/>
    <property type="project" value="UniProtKB-KW"/>
</dbReference>
<keyword evidence="4" id="KW-0813">Transport</keyword>
<evidence type="ECO:0000256" key="6">
    <source>
        <dbReference type="ARBA" id="ARBA00022618"/>
    </source>
</evidence>
<evidence type="ECO:0000313" key="14">
    <source>
        <dbReference type="EMBL" id="KAG8237468.1"/>
    </source>
</evidence>
<evidence type="ECO:0000256" key="11">
    <source>
        <dbReference type="ARBA" id="ARBA00023242"/>
    </source>
</evidence>
<dbReference type="GO" id="GO:0035859">
    <property type="term" value="C:Seh1-associated complex"/>
    <property type="evidence" value="ECO:0007669"/>
    <property type="project" value="TreeGrafter"/>
</dbReference>
<accession>A0A8K0PA24</accession>
<gene>
    <name evidence="14" type="ORF">J437_LFUL015687</name>
</gene>
<feature type="repeat" description="WD" evidence="13">
    <location>
        <begin position="289"/>
        <end position="321"/>
    </location>
</feature>
<dbReference type="FunFam" id="2.130.10.10:FF:000063">
    <property type="entry name" value="SEH1 like nucleoporin"/>
    <property type="match status" value="1"/>
</dbReference>
<dbReference type="SMART" id="SM00320">
    <property type="entry name" value="WD40"/>
    <property type="match status" value="5"/>
</dbReference>
<dbReference type="Gene3D" id="2.130.10.10">
    <property type="entry name" value="YVTN repeat-like/Quinoprotein amine dehydrogenase"/>
    <property type="match status" value="1"/>
</dbReference>
<dbReference type="InterPro" id="IPR015943">
    <property type="entry name" value="WD40/YVTN_repeat-like_dom_sf"/>
</dbReference>
<keyword evidence="11" id="KW-0539">Nucleus</keyword>
<dbReference type="PROSITE" id="PS50294">
    <property type="entry name" value="WD_REPEATS_REGION"/>
    <property type="match status" value="2"/>
</dbReference>
<dbReference type="InterPro" id="IPR037363">
    <property type="entry name" value="Sec13/Seh1_fam"/>
</dbReference>
<keyword evidence="7" id="KW-0677">Repeat</keyword>
<protein>
    <recommendedName>
        <fullName evidence="16">Nucleoporin SEH1</fullName>
    </recommendedName>
</protein>
<dbReference type="GO" id="GO:0005764">
    <property type="term" value="C:lysosome"/>
    <property type="evidence" value="ECO:0007669"/>
    <property type="project" value="UniProtKB-SubCell"/>
</dbReference>
<dbReference type="InterPro" id="IPR001680">
    <property type="entry name" value="WD40_rpt"/>
</dbReference>
<dbReference type="GO" id="GO:1904263">
    <property type="term" value="P:positive regulation of TORC1 signaling"/>
    <property type="evidence" value="ECO:0007669"/>
    <property type="project" value="TreeGrafter"/>
</dbReference>
<dbReference type="GO" id="GO:0051301">
    <property type="term" value="P:cell division"/>
    <property type="evidence" value="ECO:0007669"/>
    <property type="project" value="UniProtKB-KW"/>
</dbReference>
<organism evidence="14 15">
    <name type="scientific">Ladona fulva</name>
    <name type="common">Scarce chaser dragonfly</name>
    <name type="synonym">Libellula fulva</name>
    <dbReference type="NCBI Taxonomy" id="123851"/>
    <lineage>
        <taxon>Eukaryota</taxon>
        <taxon>Metazoa</taxon>
        <taxon>Ecdysozoa</taxon>
        <taxon>Arthropoda</taxon>
        <taxon>Hexapoda</taxon>
        <taxon>Insecta</taxon>
        <taxon>Pterygota</taxon>
        <taxon>Palaeoptera</taxon>
        <taxon>Odonata</taxon>
        <taxon>Epiprocta</taxon>
        <taxon>Anisoptera</taxon>
        <taxon>Libelluloidea</taxon>
        <taxon>Libellulidae</taxon>
        <taxon>Ladona</taxon>
    </lineage>
</organism>
<evidence type="ECO:0008006" key="16">
    <source>
        <dbReference type="Google" id="ProtNLM"/>
    </source>
</evidence>
<dbReference type="GO" id="GO:0031080">
    <property type="term" value="C:nuclear pore outer ring"/>
    <property type="evidence" value="ECO:0007669"/>
    <property type="project" value="TreeGrafter"/>
</dbReference>
<evidence type="ECO:0000256" key="5">
    <source>
        <dbReference type="ARBA" id="ARBA00022574"/>
    </source>
</evidence>
<dbReference type="Proteomes" id="UP000792457">
    <property type="component" value="Unassembled WGS sequence"/>
</dbReference>
<evidence type="ECO:0000313" key="15">
    <source>
        <dbReference type="Proteomes" id="UP000792457"/>
    </source>
</evidence>
<evidence type="ECO:0000256" key="13">
    <source>
        <dbReference type="PROSITE-ProRule" id="PRU00221"/>
    </source>
</evidence>
<comment type="similarity">
    <text evidence="3">Belongs to the WD repeat SEC13 family.</text>
</comment>
<dbReference type="Pfam" id="PF00400">
    <property type="entry name" value="WD40"/>
    <property type="match status" value="3"/>
</dbReference>